<organism evidence="1">
    <name type="scientific">marine metagenome</name>
    <dbReference type="NCBI Taxonomy" id="408172"/>
    <lineage>
        <taxon>unclassified sequences</taxon>
        <taxon>metagenomes</taxon>
        <taxon>ecological metagenomes</taxon>
    </lineage>
</organism>
<reference evidence="1" key="1">
    <citation type="submission" date="2018-05" db="EMBL/GenBank/DDBJ databases">
        <authorList>
            <person name="Lanie J.A."/>
            <person name="Ng W.-L."/>
            <person name="Kazmierczak K.M."/>
            <person name="Andrzejewski T.M."/>
            <person name="Davidsen T.M."/>
            <person name="Wayne K.J."/>
            <person name="Tettelin H."/>
            <person name="Glass J.I."/>
            <person name="Rusch D."/>
            <person name="Podicherti R."/>
            <person name="Tsui H.-C.T."/>
            <person name="Winkler M.E."/>
        </authorList>
    </citation>
    <scope>NUCLEOTIDE SEQUENCE</scope>
</reference>
<gene>
    <name evidence="1" type="ORF">METZ01_LOCUS271794</name>
</gene>
<protein>
    <recommendedName>
        <fullName evidence="2">DUF3108 domain-containing protein</fullName>
    </recommendedName>
</protein>
<feature type="non-terminal residue" evidence="1">
    <location>
        <position position="1"/>
    </location>
</feature>
<proteinExistence type="predicted"/>
<dbReference type="AlphaFoldDB" id="A0A382K3A2"/>
<evidence type="ECO:0008006" key="2">
    <source>
        <dbReference type="Google" id="ProtNLM"/>
    </source>
</evidence>
<evidence type="ECO:0000313" key="1">
    <source>
        <dbReference type="EMBL" id="SVC18940.1"/>
    </source>
</evidence>
<sequence length="184" mass="21973">SLLWHLELDLDKYTTTIQLNDSGIFSGLYKFRGEYKARGKIKNASLFPQEYSQIWKTKRKKREVNIFFEKNKITKLILHPEEKEEARIHYFKLLNYMDPLSSFLNILINNSPSKTIDGRRTYTLNPSNDLKKNKILIINYNNIWADHKRNDLEYIEIYTNKEVSLLPPKVKIKFKDILFELTKN</sequence>
<accession>A0A382K3A2</accession>
<dbReference type="EMBL" id="UINC01078147">
    <property type="protein sequence ID" value="SVC18940.1"/>
    <property type="molecule type" value="Genomic_DNA"/>
</dbReference>
<name>A0A382K3A2_9ZZZZ</name>